<name>A0AAW1S402_9CHLO</name>
<feature type="transmembrane region" description="Helical" evidence="1">
    <location>
        <begin position="172"/>
        <end position="196"/>
    </location>
</feature>
<evidence type="ECO:0000313" key="3">
    <source>
        <dbReference type="Proteomes" id="UP001445335"/>
    </source>
</evidence>
<organism evidence="2 3">
    <name type="scientific">Elliptochloris bilobata</name>
    <dbReference type="NCBI Taxonomy" id="381761"/>
    <lineage>
        <taxon>Eukaryota</taxon>
        <taxon>Viridiplantae</taxon>
        <taxon>Chlorophyta</taxon>
        <taxon>core chlorophytes</taxon>
        <taxon>Trebouxiophyceae</taxon>
        <taxon>Trebouxiophyceae incertae sedis</taxon>
        <taxon>Elliptochloris clade</taxon>
        <taxon>Elliptochloris</taxon>
    </lineage>
</organism>
<comment type="caution">
    <text evidence="2">The sequence shown here is derived from an EMBL/GenBank/DDBJ whole genome shotgun (WGS) entry which is preliminary data.</text>
</comment>
<evidence type="ECO:0000313" key="2">
    <source>
        <dbReference type="EMBL" id="KAK9840575.1"/>
    </source>
</evidence>
<dbReference type="Proteomes" id="UP001445335">
    <property type="component" value="Unassembled WGS sequence"/>
</dbReference>
<sequence length="264" mass="28237">MTTSVASRMIVAPACRSTRALPTVAALVPATRVAGLRATNAGRVRVARRSIAVRAETADVEGTKLDLGSAESKGGQAQYASLVGVVGYAAAHLGRWHVDRELLLRALALYTLFNAVVNLVTRRGFYDKVTAVVAPVALSVYSLGQEHISFLDSVTAGFGWFLAEHFEPEKAALFWVAIASLAASIYYGYGTLWYAIATGVAAGYKLLSAARDEKPLPVLLVASAVAAAYAVWKNEAFLYSLVAYIVQTFWGGFTTLQRLAKSLD</sequence>
<proteinExistence type="predicted"/>
<keyword evidence="1" id="KW-1133">Transmembrane helix</keyword>
<feature type="transmembrane region" description="Helical" evidence="1">
    <location>
        <begin position="216"/>
        <end position="232"/>
    </location>
</feature>
<feature type="transmembrane region" description="Helical" evidence="1">
    <location>
        <begin position="238"/>
        <end position="256"/>
    </location>
</feature>
<reference evidence="2 3" key="1">
    <citation type="journal article" date="2024" name="Nat. Commun.">
        <title>Phylogenomics reveals the evolutionary origins of lichenization in chlorophyte algae.</title>
        <authorList>
            <person name="Puginier C."/>
            <person name="Libourel C."/>
            <person name="Otte J."/>
            <person name="Skaloud P."/>
            <person name="Haon M."/>
            <person name="Grisel S."/>
            <person name="Petersen M."/>
            <person name="Berrin J.G."/>
            <person name="Delaux P.M."/>
            <person name="Dal Grande F."/>
            <person name="Keller J."/>
        </authorList>
    </citation>
    <scope>NUCLEOTIDE SEQUENCE [LARGE SCALE GENOMIC DNA]</scope>
    <source>
        <strain evidence="2 3">SAG 245.80</strain>
    </source>
</reference>
<gene>
    <name evidence="2" type="ORF">WJX81_002008</name>
</gene>
<dbReference type="EMBL" id="JALJOU010000013">
    <property type="protein sequence ID" value="KAK9840575.1"/>
    <property type="molecule type" value="Genomic_DNA"/>
</dbReference>
<dbReference type="AlphaFoldDB" id="A0AAW1S402"/>
<keyword evidence="1" id="KW-0812">Transmembrane</keyword>
<accession>A0AAW1S402</accession>
<keyword evidence="1" id="KW-0472">Membrane</keyword>
<keyword evidence="3" id="KW-1185">Reference proteome</keyword>
<evidence type="ECO:0000256" key="1">
    <source>
        <dbReference type="SAM" id="Phobius"/>
    </source>
</evidence>
<protein>
    <submittedName>
        <fullName evidence="2">Uncharacterized protein</fullName>
    </submittedName>
</protein>